<dbReference type="EMBL" id="AP015034">
    <property type="protein sequence ID" value="BAT74960.1"/>
    <property type="molecule type" value="Genomic_DNA"/>
</dbReference>
<name>A0A0S3R346_PHAAN</name>
<feature type="region of interest" description="Disordered" evidence="1">
    <location>
        <begin position="15"/>
        <end position="43"/>
    </location>
</feature>
<gene>
    <name evidence="2" type="primary">Vigan.01G274700</name>
    <name evidence="2" type="ORF">VIGAN_01274700</name>
</gene>
<evidence type="ECO:0000313" key="3">
    <source>
        <dbReference type="Proteomes" id="UP000291084"/>
    </source>
</evidence>
<proteinExistence type="predicted"/>
<dbReference type="Proteomes" id="UP000291084">
    <property type="component" value="Chromosome 1"/>
</dbReference>
<evidence type="ECO:0000256" key="1">
    <source>
        <dbReference type="SAM" id="MobiDB-lite"/>
    </source>
</evidence>
<protein>
    <submittedName>
        <fullName evidence="2">Uncharacterized protein</fullName>
    </submittedName>
</protein>
<keyword evidence="3" id="KW-1185">Reference proteome</keyword>
<accession>A0A0S3R346</accession>
<sequence length="70" mass="7031">MRFLKLRSARRALSKRLSLGGGGGHGASGEGAGEPPPPIIISSVSLFSGSPNASLSDFATTSCATTPSEK</sequence>
<reference evidence="2 3" key="1">
    <citation type="journal article" date="2015" name="Sci. Rep.">
        <title>The power of single molecule real-time sequencing technology in the de novo assembly of a eukaryotic genome.</title>
        <authorList>
            <person name="Sakai H."/>
            <person name="Naito K."/>
            <person name="Ogiso-Tanaka E."/>
            <person name="Takahashi Y."/>
            <person name="Iseki K."/>
            <person name="Muto C."/>
            <person name="Satou K."/>
            <person name="Teruya K."/>
            <person name="Shiroma A."/>
            <person name="Shimoji M."/>
            <person name="Hirano T."/>
            <person name="Itoh T."/>
            <person name="Kaga A."/>
            <person name="Tomooka N."/>
        </authorList>
    </citation>
    <scope>NUCLEOTIDE SEQUENCE [LARGE SCALE GENOMIC DNA]</scope>
    <source>
        <strain evidence="3">cv. Shumari</strain>
    </source>
</reference>
<dbReference type="AlphaFoldDB" id="A0A0S3R346"/>
<evidence type="ECO:0000313" key="2">
    <source>
        <dbReference type="EMBL" id="BAT74960.1"/>
    </source>
</evidence>
<feature type="compositionally biased region" description="Gly residues" evidence="1">
    <location>
        <begin position="19"/>
        <end position="32"/>
    </location>
</feature>
<organism evidence="2 3">
    <name type="scientific">Vigna angularis var. angularis</name>
    <dbReference type="NCBI Taxonomy" id="157739"/>
    <lineage>
        <taxon>Eukaryota</taxon>
        <taxon>Viridiplantae</taxon>
        <taxon>Streptophyta</taxon>
        <taxon>Embryophyta</taxon>
        <taxon>Tracheophyta</taxon>
        <taxon>Spermatophyta</taxon>
        <taxon>Magnoliopsida</taxon>
        <taxon>eudicotyledons</taxon>
        <taxon>Gunneridae</taxon>
        <taxon>Pentapetalae</taxon>
        <taxon>rosids</taxon>
        <taxon>fabids</taxon>
        <taxon>Fabales</taxon>
        <taxon>Fabaceae</taxon>
        <taxon>Papilionoideae</taxon>
        <taxon>50 kb inversion clade</taxon>
        <taxon>NPAAA clade</taxon>
        <taxon>indigoferoid/millettioid clade</taxon>
        <taxon>Phaseoleae</taxon>
        <taxon>Vigna</taxon>
    </lineage>
</organism>